<dbReference type="Pfam" id="PF13812">
    <property type="entry name" value="PPR_3"/>
    <property type="match status" value="1"/>
</dbReference>
<dbReference type="Gene3D" id="1.25.40.10">
    <property type="entry name" value="Tetratricopeptide repeat domain"/>
    <property type="match status" value="2"/>
</dbReference>
<protein>
    <recommendedName>
        <fullName evidence="6">Pentatricopeptide repeat-containing protein</fullName>
    </recommendedName>
</protein>
<dbReference type="PANTHER" id="PTHR47936">
    <property type="entry name" value="PPR_LONG DOMAIN-CONTAINING PROTEIN"/>
    <property type="match status" value="1"/>
</dbReference>
<evidence type="ECO:0000256" key="3">
    <source>
        <dbReference type="SAM" id="MobiDB-lite"/>
    </source>
</evidence>
<evidence type="ECO:0008006" key="6">
    <source>
        <dbReference type="Google" id="ProtNLM"/>
    </source>
</evidence>
<feature type="region of interest" description="Disordered" evidence="3">
    <location>
        <begin position="424"/>
        <end position="502"/>
    </location>
</feature>
<sequence length="729" mass="81902">MTPSLQIEKALKVYQDHPNELTSKDFVFVLETIQDHASSQEQFWESVVSLIRSSPASHRESVKIVTNKASFPPVDWNRAIASALSRVYWNQKQEVFFAQVLHAKETDEALEEQFHKQLSRLEARGQGGDERPRRLFAPFMSTHQIMALTMVESLLHKFNAGYALDLYARLTKLGIHMPARVMSALVRVAVQSGDGYQLEKIGNLLVSEHQRPSMDRPPQILTAKLMDTFVHGVCEHELYELARDVFNKGVEAGGNYRAQTFTRILNSLSVKDFGFDIVSAATVAEKGKCKGGKQGQERPSASTDLSVTSKNRKAIAVADPKVVERYIQVMEQQSVQPTVTTLNVLVKLYLEMAQYKVAGAPSWRTAFRRYNPQGLVPDVVTNNILLAYYERHKDLNTMLKIYNDMAGELEDGVAAGGLLRKNKKKKTLDAVAPAPQDNQREPIQSKPEKEVSDETQDQEPQRLTPLQLEQMAEQEELKRLEEQAEREQQARQRQKRGRSQLESKDIAAIGQCFHDMEQDGISADTVTFNTNILYHIASGDLASAVQVFRSMQETDVARGSGEESNPDEINLPSKPAKSRPSYAGTSRSVAASPSPTSTPTTPAPDVVSLTSMISGFGQASQMDQATVFFREMTDTFKIEPNLKTYSTLVAGLHRAGDHERAERLWDIVLKEDDLAQQEALERASLDLGGEVEVSEENEGRGRNRRRNLTVMERRQIEARRKLFRESLKE</sequence>
<dbReference type="EMBL" id="JAAAUY010000027">
    <property type="protein sequence ID" value="KAF9337414.1"/>
    <property type="molecule type" value="Genomic_DNA"/>
</dbReference>
<feature type="repeat" description="PPR" evidence="2">
    <location>
        <begin position="641"/>
        <end position="671"/>
    </location>
</feature>
<dbReference type="PANTHER" id="PTHR47936:SF1">
    <property type="entry name" value="PENTATRICOPEPTIDE REPEAT-CONTAINING PROTEIN GUN1, CHLOROPLASTIC"/>
    <property type="match status" value="1"/>
</dbReference>
<dbReference type="Pfam" id="PF13041">
    <property type="entry name" value="PPR_2"/>
    <property type="match status" value="1"/>
</dbReference>
<dbReference type="NCBIfam" id="TIGR00756">
    <property type="entry name" value="PPR"/>
    <property type="match status" value="1"/>
</dbReference>
<evidence type="ECO:0000313" key="4">
    <source>
        <dbReference type="EMBL" id="KAF9337414.1"/>
    </source>
</evidence>
<gene>
    <name evidence="4" type="ORF">BG006_004849</name>
</gene>
<feature type="compositionally biased region" description="Basic and acidic residues" evidence="3">
    <location>
        <begin position="475"/>
        <end position="490"/>
    </location>
</feature>
<name>A0A9P5SSB6_9FUNG</name>
<evidence type="ECO:0000256" key="2">
    <source>
        <dbReference type="PROSITE-ProRule" id="PRU00708"/>
    </source>
</evidence>
<dbReference type="AlphaFoldDB" id="A0A9P5SSB6"/>
<organism evidence="4 5">
    <name type="scientific">Podila minutissima</name>
    <dbReference type="NCBI Taxonomy" id="64525"/>
    <lineage>
        <taxon>Eukaryota</taxon>
        <taxon>Fungi</taxon>
        <taxon>Fungi incertae sedis</taxon>
        <taxon>Mucoromycota</taxon>
        <taxon>Mortierellomycotina</taxon>
        <taxon>Mortierellomycetes</taxon>
        <taxon>Mortierellales</taxon>
        <taxon>Mortierellaceae</taxon>
        <taxon>Podila</taxon>
    </lineage>
</organism>
<comment type="caution">
    <text evidence="4">The sequence shown here is derived from an EMBL/GenBank/DDBJ whole genome shotgun (WGS) entry which is preliminary data.</text>
</comment>
<dbReference type="InterPro" id="IPR002885">
    <property type="entry name" value="PPR_rpt"/>
</dbReference>
<dbReference type="PROSITE" id="PS51375">
    <property type="entry name" value="PPR"/>
    <property type="match status" value="1"/>
</dbReference>
<evidence type="ECO:0000256" key="1">
    <source>
        <dbReference type="ARBA" id="ARBA00022737"/>
    </source>
</evidence>
<feature type="compositionally biased region" description="Low complexity" evidence="3">
    <location>
        <begin position="585"/>
        <end position="606"/>
    </location>
</feature>
<accession>A0A9P5SSB6</accession>
<evidence type="ECO:0000313" key="5">
    <source>
        <dbReference type="Proteomes" id="UP000696485"/>
    </source>
</evidence>
<proteinExistence type="predicted"/>
<reference evidence="4" key="1">
    <citation type="journal article" date="2020" name="Fungal Divers.">
        <title>Resolving the Mortierellaceae phylogeny through synthesis of multi-gene phylogenetics and phylogenomics.</title>
        <authorList>
            <person name="Vandepol N."/>
            <person name="Liber J."/>
            <person name="Desiro A."/>
            <person name="Na H."/>
            <person name="Kennedy M."/>
            <person name="Barry K."/>
            <person name="Grigoriev I.V."/>
            <person name="Miller A.N."/>
            <person name="O'Donnell K."/>
            <person name="Stajich J.E."/>
            <person name="Bonito G."/>
        </authorList>
    </citation>
    <scope>NUCLEOTIDE SEQUENCE</scope>
    <source>
        <strain evidence="4">NVP1</strain>
    </source>
</reference>
<dbReference type="Proteomes" id="UP000696485">
    <property type="component" value="Unassembled WGS sequence"/>
</dbReference>
<keyword evidence="1" id="KW-0677">Repeat</keyword>
<dbReference type="InterPro" id="IPR011990">
    <property type="entry name" value="TPR-like_helical_dom_sf"/>
</dbReference>
<keyword evidence="5" id="KW-1185">Reference proteome</keyword>
<feature type="region of interest" description="Disordered" evidence="3">
    <location>
        <begin position="555"/>
        <end position="606"/>
    </location>
</feature>